<keyword evidence="2" id="KW-0812">Transmembrane</keyword>
<accession>A0A3S1B2E2</accession>
<feature type="compositionally biased region" description="Polar residues" evidence="1">
    <location>
        <begin position="449"/>
        <end position="463"/>
    </location>
</feature>
<comment type="caution">
    <text evidence="3">The sequence shown here is derived from an EMBL/GenBank/DDBJ whole genome shotgun (WGS) entry which is preliminary data.</text>
</comment>
<name>A0A3S1B2E2_ELYCH</name>
<dbReference type="OrthoDB" id="10614210at2759"/>
<keyword evidence="4" id="KW-1185">Reference proteome</keyword>
<reference evidence="3 4" key="1">
    <citation type="submission" date="2019-01" db="EMBL/GenBank/DDBJ databases">
        <title>A draft genome assembly of the solar-powered sea slug Elysia chlorotica.</title>
        <authorList>
            <person name="Cai H."/>
            <person name="Li Q."/>
            <person name="Fang X."/>
            <person name="Li J."/>
            <person name="Curtis N.E."/>
            <person name="Altenburger A."/>
            <person name="Shibata T."/>
            <person name="Feng M."/>
            <person name="Maeda T."/>
            <person name="Schwartz J.A."/>
            <person name="Shigenobu S."/>
            <person name="Lundholm N."/>
            <person name="Nishiyama T."/>
            <person name="Yang H."/>
            <person name="Hasebe M."/>
            <person name="Li S."/>
            <person name="Pierce S.K."/>
            <person name="Wang J."/>
        </authorList>
    </citation>
    <scope>NUCLEOTIDE SEQUENCE [LARGE SCALE GENOMIC DNA]</scope>
    <source>
        <strain evidence="3">EC2010</strain>
        <tissue evidence="3">Whole organism of an adult</tissue>
    </source>
</reference>
<evidence type="ECO:0000313" key="4">
    <source>
        <dbReference type="Proteomes" id="UP000271974"/>
    </source>
</evidence>
<proteinExistence type="predicted"/>
<organism evidence="3 4">
    <name type="scientific">Elysia chlorotica</name>
    <name type="common">Eastern emerald elysia</name>
    <name type="synonym">Sea slug</name>
    <dbReference type="NCBI Taxonomy" id="188477"/>
    <lineage>
        <taxon>Eukaryota</taxon>
        <taxon>Metazoa</taxon>
        <taxon>Spiralia</taxon>
        <taxon>Lophotrochozoa</taxon>
        <taxon>Mollusca</taxon>
        <taxon>Gastropoda</taxon>
        <taxon>Heterobranchia</taxon>
        <taxon>Euthyneura</taxon>
        <taxon>Panpulmonata</taxon>
        <taxon>Sacoglossa</taxon>
        <taxon>Placobranchoidea</taxon>
        <taxon>Plakobranchidae</taxon>
        <taxon>Elysia</taxon>
    </lineage>
</organism>
<feature type="transmembrane region" description="Helical" evidence="2">
    <location>
        <begin position="136"/>
        <end position="158"/>
    </location>
</feature>
<gene>
    <name evidence="3" type="ORF">EGW08_018874</name>
</gene>
<feature type="compositionally biased region" description="Polar residues" evidence="1">
    <location>
        <begin position="574"/>
        <end position="586"/>
    </location>
</feature>
<feature type="compositionally biased region" description="Polar residues" evidence="1">
    <location>
        <begin position="16"/>
        <end position="28"/>
    </location>
</feature>
<feature type="region of interest" description="Disordered" evidence="1">
    <location>
        <begin position="623"/>
        <end position="655"/>
    </location>
</feature>
<evidence type="ECO:0000256" key="1">
    <source>
        <dbReference type="SAM" id="MobiDB-lite"/>
    </source>
</evidence>
<sequence>MADKRGGDAGGDGSGEQPTEGRQLQTNVYPPGSGEVVISIGDALKKDEKDELAQDLATHLYGDPALLQETWSQPSLTPVLKTKRIGHKLLVSCRLKPLSLRSKLGGGTGGARGGGLLRKWLGRFWDDDTPSTCSDMLTVIMAFLGLSVLALFVCLVATKVMMEGCGWSSSDRSECVFRRYVPPVQYPNLEIIHDFRSNHSALVEGRHGRMRCMLFDMSRYVPGSDSCPTDYPNSLDERVGVPAVKSRLSRNFPRRFAKHSFIPLHTDYSSLKDVVGPAIADRCLLAKLYVTLLVEVRMETPRCLPARQYLVDQLLRLSDSSYTALRSKVMSNVFAQTVVMYENWNRDPRSLIGHDRSEITAESGNIKIDGEKIDMQLEALTSGVMAENSKIIISKRNKNGSVETLGAVSLSVDSQNQQNMEEEGPKLNTDTFKEIFSKRRNRINMETSTKGNIGITTDGISRNHQGKSGEWNETNEEMQIPSNDERQEDFQTGQVDEVGVPSPVGEISNNQNAIVGKPIIRKGETASTGKPMPVTSIALTQTDASAQKPSTDFRSNGENVEKAEAVSFADGSDDQSTTPVLTTTADSLEKPEAFEEERFEFILRTGVVTNAAVMIDVETITSEDNGAQNNSRNSVDADEDKDPAGENSPITTSDHQPVEMFRLLSLIKSETGIADLAGPAEAASLLSGMTVESETRRYFLWRGRIVRICLIKEMP</sequence>
<feature type="region of interest" description="Disordered" evidence="1">
    <location>
        <begin position="566"/>
        <end position="588"/>
    </location>
</feature>
<dbReference type="EMBL" id="RQTK01000944">
    <property type="protein sequence ID" value="RUS73372.1"/>
    <property type="molecule type" value="Genomic_DNA"/>
</dbReference>
<feature type="region of interest" description="Disordered" evidence="1">
    <location>
        <begin position="449"/>
        <end position="470"/>
    </location>
</feature>
<evidence type="ECO:0000256" key="2">
    <source>
        <dbReference type="SAM" id="Phobius"/>
    </source>
</evidence>
<dbReference type="AlphaFoldDB" id="A0A3S1B2E2"/>
<evidence type="ECO:0000313" key="3">
    <source>
        <dbReference type="EMBL" id="RUS73372.1"/>
    </source>
</evidence>
<keyword evidence="2" id="KW-0472">Membrane</keyword>
<feature type="region of interest" description="Disordered" evidence="1">
    <location>
        <begin position="1"/>
        <end position="33"/>
    </location>
</feature>
<keyword evidence="2" id="KW-1133">Transmembrane helix</keyword>
<protein>
    <submittedName>
        <fullName evidence="3">Uncharacterized protein</fullName>
    </submittedName>
</protein>
<dbReference type="Proteomes" id="UP000271974">
    <property type="component" value="Unassembled WGS sequence"/>
</dbReference>
<feature type="compositionally biased region" description="Polar residues" evidence="1">
    <location>
        <begin position="623"/>
        <end position="634"/>
    </location>
</feature>